<comment type="caution">
    <text evidence="4">The sequence shown here is derived from an EMBL/GenBank/DDBJ whole genome shotgun (WGS) entry which is preliminary data.</text>
</comment>
<dbReference type="PANTHER" id="PTHR43575:SF1">
    <property type="entry name" value="PROTEIN ABCI7, CHLOROPLASTIC"/>
    <property type="match status" value="1"/>
</dbReference>
<name>A0ABV4GW97_9ACTN</name>
<evidence type="ECO:0000313" key="5">
    <source>
        <dbReference type="Proteomes" id="UP001565927"/>
    </source>
</evidence>
<comment type="similarity">
    <text evidence="1">Belongs to the iron-sulfur cluster assembly SufBD family.</text>
</comment>
<dbReference type="NCBIfam" id="TIGR01981">
    <property type="entry name" value="sufD"/>
    <property type="match status" value="1"/>
</dbReference>
<dbReference type="InterPro" id="IPR000825">
    <property type="entry name" value="SUF_FeS_clus_asmbl_SufBD_core"/>
</dbReference>
<proteinExistence type="inferred from homology"/>
<evidence type="ECO:0000256" key="1">
    <source>
        <dbReference type="ARBA" id="ARBA00043967"/>
    </source>
</evidence>
<dbReference type="RefSeq" id="WP_370439837.1">
    <property type="nucleotide sequence ID" value="NZ_JBGFTU010000002.1"/>
</dbReference>
<dbReference type="Pfam" id="PF01458">
    <property type="entry name" value="SUFBD_core"/>
    <property type="match status" value="1"/>
</dbReference>
<evidence type="ECO:0000313" key="4">
    <source>
        <dbReference type="EMBL" id="MEZ0163583.1"/>
    </source>
</evidence>
<protein>
    <submittedName>
        <fullName evidence="4">Fe-S cluster assembly protein SufD</fullName>
    </submittedName>
</protein>
<dbReference type="PANTHER" id="PTHR43575">
    <property type="entry name" value="PROTEIN ABCI7, CHLOROPLASTIC"/>
    <property type="match status" value="1"/>
</dbReference>
<dbReference type="InterPro" id="IPR037284">
    <property type="entry name" value="SUF_FeS_clus_asmbl_SufBD_sf"/>
</dbReference>
<dbReference type="Proteomes" id="UP001565927">
    <property type="component" value="Unassembled WGS sequence"/>
</dbReference>
<feature type="domain" description="SUF system FeS cluster assembly SufBD core" evidence="3">
    <location>
        <begin position="150"/>
        <end position="375"/>
    </location>
</feature>
<keyword evidence="5" id="KW-1185">Reference proteome</keyword>
<evidence type="ECO:0000256" key="2">
    <source>
        <dbReference type="SAM" id="MobiDB-lite"/>
    </source>
</evidence>
<feature type="region of interest" description="Disordered" evidence="2">
    <location>
        <begin position="1"/>
        <end position="32"/>
    </location>
</feature>
<gene>
    <name evidence="4" type="primary">sufD</name>
    <name evidence="4" type="ORF">AB2L27_02240</name>
</gene>
<dbReference type="InterPro" id="IPR055346">
    <property type="entry name" value="Fe-S_cluster_assembly_SufBD"/>
</dbReference>
<dbReference type="InterPro" id="IPR011542">
    <property type="entry name" value="SUF_FeS_clus_asmbl_SufD"/>
</dbReference>
<organism evidence="4 5">
    <name type="scientific">Kineococcus halophytocola</name>
    <dbReference type="NCBI Taxonomy" id="3234027"/>
    <lineage>
        <taxon>Bacteria</taxon>
        <taxon>Bacillati</taxon>
        <taxon>Actinomycetota</taxon>
        <taxon>Actinomycetes</taxon>
        <taxon>Kineosporiales</taxon>
        <taxon>Kineosporiaceae</taxon>
        <taxon>Kineococcus</taxon>
    </lineage>
</organism>
<accession>A0ABV4GW97</accession>
<sequence length="417" mass="43687">MTLVNEETTAAAPGTRTGTVDTSGAHTHGGPVVPEASRAARATSFDVADFPVPTGREEEWKFSPLREFAPLFEVAERAAGNAAAVEVTAPAGVEHTTGTPAEVGAGTAFVPGDRAAAASWNATDVAHLVRVPAETELTEPVLVTVRGEAGRTSEGHLVIETGHHAKALVVLSHVGSGAHRGNVEVRAGDGSDLTVVSLQEWDEDALHIGQHDVRTGRDAQVRHIVVTLGGKAVRVSANLAYAAPGGSATALGVYFAGSGQHSEHRQFVDHTAVNCSSYVEYKGALQGADAHAVWIGDVLIRASAEGTETYELNRNLVLTDGARADSVPNLEIETGEIVGAGHASATGRFDDEQLFYLQSRGISEEEARRLVVRGFFASIVDKIGIPEVSQRLMTTIEARLAEDPTAAAPAAQPVEEN</sequence>
<evidence type="ECO:0000259" key="3">
    <source>
        <dbReference type="Pfam" id="PF01458"/>
    </source>
</evidence>
<dbReference type="SUPFAM" id="SSF101960">
    <property type="entry name" value="Stabilizer of iron transporter SufD"/>
    <property type="match status" value="1"/>
</dbReference>
<reference evidence="4 5" key="1">
    <citation type="submission" date="2024-07" db="EMBL/GenBank/DDBJ databases">
        <authorList>
            <person name="Thanompreechachai J."/>
            <person name="Duangmal K."/>
        </authorList>
    </citation>
    <scope>NUCLEOTIDE SEQUENCE [LARGE SCALE GENOMIC DNA]</scope>
    <source>
        <strain evidence="4 5">LSe6-4</strain>
    </source>
</reference>
<dbReference type="EMBL" id="JBGFTU010000002">
    <property type="protein sequence ID" value="MEZ0163583.1"/>
    <property type="molecule type" value="Genomic_DNA"/>
</dbReference>
<feature type="compositionally biased region" description="Low complexity" evidence="2">
    <location>
        <begin position="8"/>
        <end position="19"/>
    </location>
</feature>